<proteinExistence type="predicted"/>
<dbReference type="AlphaFoldDB" id="A0A7L2RVJ8"/>
<sequence length="98" mass="10837">LTGPHWAQLRALSALGFPERSEAAPALQRNGGSLWGALKDLQRPRLCPFLLRLWRPPGPLDFDYPDQQALVRRILATLDVASWGRALLVASLGRELGL</sequence>
<feature type="non-terminal residue" evidence="3">
    <location>
        <position position="98"/>
    </location>
</feature>
<dbReference type="Pfam" id="PF25163">
    <property type="entry name" value="UBA_RNF31"/>
    <property type="match status" value="1"/>
</dbReference>
<dbReference type="Pfam" id="PF16678">
    <property type="entry name" value="UBA_HOIP"/>
    <property type="match status" value="1"/>
</dbReference>
<feature type="domain" description="E3 ubiquitin-protein ligase RNF31 third UBA" evidence="2">
    <location>
        <begin position="60"/>
        <end position="96"/>
    </location>
</feature>
<accession>A0A7L2RVJ8</accession>
<protein>
    <submittedName>
        <fullName evidence="3">RNF31 ligase</fullName>
    </submittedName>
</protein>
<name>A0A7L2RVJ8_9PASS</name>
<keyword evidence="4" id="KW-1185">Reference proteome</keyword>
<organism evidence="3 4">
    <name type="scientific">Neodrepanis coruscans</name>
    <name type="common">wattled asity</name>
    <dbReference type="NCBI Taxonomy" id="254563"/>
    <lineage>
        <taxon>Eukaryota</taxon>
        <taxon>Metazoa</taxon>
        <taxon>Chordata</taxon>
        <taxon>Craniata</taxon>
        <taxon>Vertebrata</taxon>
        <taxon>Euteleostomi</taxon>
        <taxon>Archelosauria</taxon>
        <taxon>Archosauria</taxon>
        <taxon>Dinosauria</taxon>
        <taxon>Saurischia</taxon>
        <taxon>Theropoda</taxon>
        <taxon>Coelurosauria</taxon>
        <taxon>Aves</taxon>
        <taxon>Neognathae</taxon>
        <taxon>Neoaves</taxon>
        <taxon>Telluraves</taxon>
        <taxon>Australaves</taxon>
        <taxon>Passeriformes</taxon>
        <taxon>Philepittidae</taxon>
        <taxon>Neodrepanis</taxon>
    </lineage>
</organism>
<keyword evidence="3" id="KW-0436">Ligase</keyword>
<evidence type="ECO:0000259" key="2">
    <source>
        <dbReference type="Pfam" id="PF25163"/>
    </source>
</evidence>
<dbReference type="GO" id="GO:0016874">
    <property type="term" value="F:ligase activity"/>
    <property type="evidence" value="ECO:0007669"/>
    <property type="project" value="UniProtKB-KW"/>
</dbReference>
<dbReference type="OrthoDB" id="9978677at2759"/>
<reference evidence="3 4" key="1">
    <citation type="submission" date="2019-09" db="EMBL/GenBank/DDBJ databases">
        <title>Bird 10,000 Genomes (B10K) Project - Family phase.</title>
        <authorList>
            <person name="Zhang G."/>
        </authorList>
    </citation>
    <scope>NUCLEOTIDE SEQUENCE [LARGE SCALE GENOMIC DNA]</scope>
    <source>
        <strain evidence="3">B10K-DU-002-79</strain>
    </source>
</reference>
<evidence type="ECO:0000313" key="4">
    <source>
        <dbReference type="Proteomes" id="UP000560066"/>
    </source>
</evidence>
<feature type="domain" description="E3 ubiquitin-protein ligase RNF31 UBA-like" evidence="1">
    <location>
        <begin position="9"/>
        <end position="56"/>
    </location>
</feature>
<comment type="caution">
    <text evidence="3">The sequence shown here is derived from an EMBL/GenBank/DDBJ whole genome shotgun (WGS) entry which is preliminary data.</text>
</comment>
<dbReference type="InterPro" id="IPR057426">
    <property type="entry name" value="RNF31_UBA_3"/>
</dbReference>
<dbReference type="EMBL" id="VYZS01326619">
    <property type="protein sequence ID" value="NXS13239.1"/>
    <property type="molecule type" value="Genomic_DNA"/>
</dbReference>
<feature type="non-terminal residue" evidence="3">
    <location>
        <position position="1"/>
    </location>
</feature>
<evidence type="ECO:0000259" key="1">
    <source>
        <dbReference type="Pfam" id="PF16678"/>
    </source>
</evidence>
<dbReference type="Proteomes" id="UP000560066">
    <property type="component" value="Unassembled WGS sequence"/>
</dbReference>
<evidence type="ECO:0000313" key="3">
    <source>
        <dbReference type="EMBL" id="NXS13239.1"/>
    </source>
</evidence>
<dbReference type="InterPro" id="IPR032065">
    <property type="entry name" value="RNF31-UBA"/>
</dbReference>
<gene>
    <name evidence="3" type="primary">Rnf31_1</name>
    <name evidence="3" type="ORF">NEOCOR_R09177</name>
</gene>